<keyword evidence="1" id="KW-0812">Transmembrane</keyword>
<dbReference type="Proteomes" id="UP000199568">
    <property type="component" value="Unassembled WGS sequence"/>
</dbReference>
<gene>
    <name evidence="2" type="ORF">SAMN05660297_03214</name>
</gene>
<feature type="transmembrane region" description="Helical" evidence="1">
    <location>
        <begin position="29"/>
        <end position="48"/>
    </location>
</feature>
<evidence type="ECO:0000256" key="1">
    <source>
        <dbReference type="SAM" id="Phobius"/>
    </source>
</evidence>
<dbReference type="NCBIfam" id="NF041644">
    <property type="entry name" value="CBO0543_fam"/>
    <property type="match status" value="1"/>
</dbReference>
<dbReference type="EMBL" id="FOHU01000021">
    <property type="protein sequence ID" value="SET70468.1"/>
    <property type="molecule type" value="Genomic_DNA"/>
</dbReference>
<reference evidence="2 3" key="1">
    <citation type="submission" date="2016-10" db="EMBL/GenBank/DDBJ databases">
        <authorList>
            <person name="de Groot N.N."/>
        </authorList>
    </citation>
    <scope>NUCLEOTIDE SEQUENCE [LARGE SCALE GENOMIC DNA]</scope>
    <source>
        <strain evidence="2 3">DSM 18979</strain>
    </source>
</reference>
<accession>A0A1I0GH59</accession>
<feature type="transmembrane region" description="Helical" evidence="1">
    <location>
        <begin position="60"/>
        <end position="83"/>
    </location>
</feature>
<dbReference type="AlphaFoldDB" id="A0A1I0GH59"/>
<evidence type="ECO:0000313" key="2">
    <source>
        <dbReference type="EMBL" id="SET70468.1"/>
    </source>
</evidence>
<feature type="transmembrane region" description="Helical" evidence="1">
    <location>
        <begin position="6"/>
        <end position="22"/>
    </location>
</feature>
<organism evidence="2 3">
    <name type="scientific">Natronincola peptidivorans</name>
    <dbReference type="NCBI Taxonomy" id="426128"/>
    <lineage>
        <taxon>Bacteria</taxon>
        <taxon>Bacillati</taxon>
        <taxon>Bacillota</taxon>
        <taxon>Clostridia</taxon>
        <taxon>Peptostreptococcales</taxon>
        <taxon>Natronincolaceae</taxon>
        <taxon>Natronincola</taxon>
    </lineage>
</organism>
<name>A0A1I0GH59_9FIRM</name>
<protein>
    <submittedName>
        <fullName evidence="2">Uncharacterized protein</fullName>
    </submittedName>
</protein>
<feature type="transmembrane region" description="Helical" evidence="1">
    <location>
        <begin position="119"/>
        <end position="138"/>
    </location>
</feature>
<keyword evidence="3" id="KW-1185">Reference proteome</keyword>
<dbReference type="InterPro" id="IPR048147">
    <property type="entry name" value="CBO0543-like"/>
</dbReference>
<proteinExistence type="predicted"/>
<sequence length="144" mass="17499">MFYAITVVVILLIFLWFMPKHIKRKDMLVIWITVSYLEITIDLYLGYFHELYYFSASPELSFGAVAIKLFMSPLFAIPFLNFMPKKSSSFIPYSIVWAIFATFYEWTTVYFGYLTYTGWRLWYSFIFYLLIFPIVRWFHLYTKH</sequence>
<evidence type="ECO:0000313" key="3">
    <source>
        <dbReference type="Proteomes" id="UP000199568"/>
    </source>
</evidence>
<keyword evidence="1" id="KW-1133">Transmembrane helix</keyword>
<keyword evidence="1" id="KW-0472">Membrane</keyword>
<feature type="transmembrane region" description="Helical" evidence="1">
    <location>
        <begin position="90"/>
        <end position="113"/>
    </location>
</feature>